<reference evidence="2" key="2">
    <citation type="journal article" date="2021" name="PeerJ">
        <title>Extensive microbial diversity within the chicken gut microbiome revealed by metagenomics and culture.</title>
        <authorList>
            <person name="Gilroy R."/>
            <person name="Ravi A."/>
            <person name="Getino M."/>
            <person name="Pursley I."/>
            <person name="Horton D.L."/>
            <person name="Alikhan N.F."/>
            <person name="Baker D."/>
            <person name="Gharbi K."/>
            <person name="Hall N."/>
            <person name="Watson M."/>
            <person name="Adriaenssens E.M."/>
            <person name="Foster-Nyarko E."/>
            <person name="Jarju S."/>
            <person name="Secka A."/>
            <person name="Antonio M."/>
            <person name="Oren A."/>
            <person name="Chaudhuri R.R."/>
            <person name="La Ragione R."/>
            <person name="Hildebrand F."/>
            <person name="Pallen M.J."/>
        </authorList>
    </citation>
    <scope>NUCLEOTIDE SEQUENCE</scope>
    <source>
        <strain evidence="2">CHK191-8634</strain>
    </source>
</reference>
<evidence type="ECO:0000313" key="2">
    <source>
        <dbReference type="EMBL" id="HIU44309.1"/>
    </source>
</evidence>
<feature type="transmembrane region" description="Helical" evidence="1">
    <location>
        <begin position="36"/>
        <end position="58"/>
    </location>
</feature>
<comment type="caution">
    <text evidence="2">The sequence shown here is derived from an EMBL/GenBank/DDBJ whole genome shotgun (WGS) entry which is preliminary data.</text>
</comment>
<dbReference type="InterPro" id="IPR009570">
    <property type="entry name" value="Spore_III_AC"/>
</dbReference>
<dbReference type="Proteomes" id="UP000824073">
    <property type="component" value="Unassembled WGS sequence"/>
</dbReference>
<dbReference type="InterPro" id="IPR025664">
    <property type="entry name" value="Spore_III_AC/AD"/>
</dbReference>
<dbReference type="AlphaFoldDB" id="A0A9D1LLZ8"/>
<keyword evidence="1" id="KW-1133">Transmembrane helix</keyword>
<feature type="transmembrane region" description="Helical" evidence="1">
    <location>
        <begin position="6"/>
        <end position="24"/>
    </location>
</feature>
<proteinExistence type="predicted"/>
<dbReference type="Pfam" id="PF06686">
    <property type="entry name" value="SpoIIIAC"/>
    <property type="match status" value="1"/>
</dbReference>
<keyword evidence="1" id="KW-0472">Membrane</keyword>
<gene>
    <name evidence="2" type="primary">spoIIIAC</name>
    <name evidence="2" type="ORF">IAB67_08455</name>
</gene>
<evidence type="ECO:0000256" key="1">
    <source>
        <dbReference type="SAM" id="Phobius"/>
    </source>
</evidence>
<dbReference type="EMBL" id="DVMR01000063">
    <property type="protein sequence ID" value="HIU44309.1"/>
    <property type="molecule type" value="Genomic_DNA"/>
</dbReference>
<protein>
    <submittedName>
        <fullName evidence="2">Stage III sporulation protein AC</fullName>
    </submittedName>
</protein>
<accession>A0A9D1LLZ8</accession>
<organism evidence="2 3">
    <name type="scientific">Candidatus Ventrousia excrementavium</name>
    <dbReference type="NCBI Taxonomy" id="2840961"/>
    <lineage>
        <taxon>Bacteria</taxon>
        <taxon>Bacillati</taxon>
        <taxon>Bacillota</taxon>
        <taxon>Clostridia</taxon>
        <taxon>Eubacteriales</taxon>
        <taxon>Clostridiaceae</taxon>
        <taxon>Clostridiaceae incertae sedis</taxon>
        <taxon>Candidatus Ventrousia</taxon>
    </lineage>
</organism>
<sequence>MQVDLIFKVAAIGILVAVLNQLLVRSGREEQAMMTTLAGLIVVMMIIVQEISNMFSIIKSTFGF</sequence>
<evidence type="ECO:0000313" key="3">
    <source>
        <dbReference type="Proteomes" id="UP000824073"/>
    </source>
</evidence>
<dbReference type="NCBIfam" id="TIGR02848">
    <property type="entry name" value="spore_III_AC"/>
    <property type="match status" value="1"/>
</dbReference>
<name>A0A9D1LLZ8_9CLOT</name>
<reference evidence="2" key="1">
    <citation type="submission" date="2020-10" db="EMBL/GenBank/DDBJ databases">
        <authorList>
            <person name="Gilroy R."/>
        </authorList>
    </citation>
    <scope>NUCLEOTIDE SEQUENCE</scope>
    <source>
        <strain evidence="2">CHK191-8634</strain>
    </source>
</reference>
<keyword evidence="1" id="KW-0812">Transmembrane</keyword>